<dbReference type="Pfam" id="PF00496">
    <property type="entry name" value="SBP_bac_5"/>
    <property type="match status" value="1"/>
</dbReference>
<dbReference type="InterPro" id="IPR030678">
    <property type="entry name" value="Peptide/Ni-bd"/>
</dbReference>
<evidence type="ECO:0000256" key="2">
    <source>
        <dbReference type="ARBA" id="ARBA00022448"/>
    </source>
</evidence>
<organism evidence="6 7">
    <name type="scientific">Hymenobacter jeongseonensis</name>
    <dbReference type="NCBI Taxonomy" id="2791027"/>
    <lineage>
        <taxon>Bacteria</taxon>
        <taxon>Pseudomonadati</taxon>
        <taxon>Bacteroidota</taxon>
        <taxon>Cytophagia</taxon>
        <taxon>Cytophagales</taxon>
        <taxon>Hymenobacteraceae</taxon>
        <taxon>Hymenobacter</taxon>
    </lineage>
</organism>
<dbReference type="EMBL" id="JADQDQ010000009">
    <property type="protein sequence ID" value="MBF9239111.1"/>
    <property type="molecule type" value="Genomic_DNA"/>
</dbReference>
<dbReference type="InterPro" id="IPR000914">
    <property type="entry name" value="SBP_5_dom"/>
</dbReference>
<dbReference type="SUPFAM" id="SSF53850">
    <property type="entry name" value="Periplasmic binding protein-like II"/>
    <property type="match status" value="1"/>
</dbReference>
<comment type="similarity">
    <text evidence="1">Belongs to the bacterial solute-binding protein 5 family.</text>
</comment>
<keyword evidence="2" id="KW-0813">Transport</keyword>
<feature type="signal peptide" evidence="4">
    <location>
        <begin position="1"/>
        <end position="24"/>
    </location>
</feature>
<accession>A0ABS0IL97</accession>
<dbReference type="RefSeq" id="WP_196283460.1">
    <property type="nucleotide sequence ID" value="NZ_JADQDQ010000009.1"/>
</dbReference>
<dbReference type="Gene3D" id="3.40.190.10">
    <property type="entry name" value="Periplasmic binding protein-like II"/>
    <property type="match status" value="1"/>
</dbReference>
<keyword evidence="7" id="KW-1185">Reference proteome</keyword>
<evidence type="ECO:0000313" key="7">
    <source>
        <dbReference type="Proteomes" id="UP000597617"/>
    </source>
</evidence>
<sequence>MKPHSSAFFLLCAAIGFCSQSCSAPEGKDLAIRVRCAYDPESLNPLQLPNQQAFDAANLLHVSLLQADFSKKEIAPALAEALPTAELVGDSLTRVSYRIRPAATWDTGGPVLATDVAFTLKLMFCPGVPNETSRLQFGFIQGLIPDPHDPRRFTLECRGQGTEYQQATGDFFILPEAALDPQGELRRFSLAALQRRPQNAPDSGLAAVARRYRALAPGKLPGCGPYQLTAWEKDRYLAFRRKANWWGSRLRPTPFVLQARSQKLAFVIIPDAATASLALQRGDLDIFPQMPAREFARLRKATAARPALSFYSVPSYDVVTAGFNTRRPALADALTRRALSHCFNAAGLLQATQMGEGQQTVGIISPLDRQNYNDSLAPVPFDLAKAEALVRQAGWQRRAGTETGWVRTRPGSKQPEVLQVSMRYRADETTFATIALQFKAAAASLGIAVSLLPTEAGSFTTALRTSDFDMYVRTLKGNPFMFNLAPLLHSRAIGQSNTTGYSGAASDRLLDAIAVAENPTRRAQLLRKFQTLMQAEMPWVPLFFLPTRIAASHELTGLHVTGLKPGFALTAVERSAKSTPTP</sequence>
<dbReference type="Gene3D" id="3.10.105.10">
    <property type="entry name" value="Dipeptide-binding Protein, Domain 3"/>
    <property type="match status" value="1"/>
</dbReference>
<protein>
    <submittedName>
        <fullName evidence="6">ABC transporter substrate-binding protein</fullName>
    </submittedName>
</protein>
<dbReference type="PANTHER" id="PTHR30290:SF9">
    <property type="entry name" value="OLIGOPEPTIDE-BINDING PROTEIN APPA"/>
    <property type="match status" value="1"/>
</dbReference>
<evidence type="ECO:0000313" key="6">
    <source>
        <dbReference type="EMBL" id="MBF9239111.1"/>
    </source>
</evidence>
<feature type="domain" description="Solute-binding protein family 5" evidence="5">
    <location>
        <begin position="74"/>
        <end position="475"/>
    </location>
</feature>
<evidence type="ECO:0000256" key="4">
    <source>
        <dbReference type="SAM" id="SignalP"/>
    </source>
</evidence>
<evidence type="ECO:0000259" key="5">
    <source>
        <dbReference type="Pfam" id="PF00496"/>
    </source>
</evidence>
<keyword evidence="3 4" id="KW-0732">Signal</keyword>
<evidence type="ECO:0000256" key="3">
    <source>
        <dbReference type="ARBA" id="ARBA00022729"/>
    </source>
</evidence>
<dbReference type="PANTHER" id="PTHR30290">
    <property type="entry name" value="PERIPLASMIC BINDING COMPONENT OF ABC TRANSPORTER"/>
    <property type="match status" value="1"/>
</dbReference>
<comment type="caution">
    <text evidence="6">The sequence shown here is derived from an EMBL/GenBank/DDBJ whole genome shotgun (WGS) entry which is preliminary data.</text>
</comment>
<name>A0ABS0IL97_9BACT</name>
<dbReference type="CDD" id="cd00995">
    <property type="entry name" value="PBP2_NikA_DppA_OppA_like"/>
    <property type="match status" value="1"/>
</dbReference>
<feature type="chain" id="PRO_5046975514" evidence="4">
    <location>
        <begin position="25"/>
        <end position="582"/>
    </location>
</feature>
<evidence type="ECO:0000256" key="1">
    <source>
        <dbReference type="ARBA" id="ARBA00005695"/>
    </source>
</evidence>
<reference evidence="6 7" key="1">
    <citation type="submission" date="2020-11" db="EMBL/GenBank/DDBJ databases">
        <authorList>
            <person name="Kim M.K."/>
        </authorList>
    </citation>
    <scope>NUCLEOTIDE SEQUENCE [LARGE SCALE GENOMIC DNA]</scope>
    <source>
        <strain evidence="6 7">BT683</strain>
    </source>
</reference>
<proteinExistence type="inferred from homology"/>
<gene>
    <name evidence="6" type="ORF">I2I05_17035</name>
</gene>
<dbReference type="PIRSF" id="PIRSF002741">
    <property type="entry name" value="MppA"/>
    <property type="match status" value="1"/>
</dbReference>
<dbReference type="InterPro" id="IPR039424">
    <property type="entry name" value="SBP_5"/>
</dbReference>
<dbReference type="Proteomes" id="UP000597617">
    <property type="component" value="Unassembled WGS sequence"/>
</dbReference>